<comment type="caution">
    <text evidence="2">The sequence shown here is derived from an EMBL/GenBank/DDBJ whole genome shotgun (WGS) entry which is preliminary data.</text>
</comment>
<evidence type="ECO:0000313" key="3">
    <source>
        <dbReference type="Proteomes" id="UP000814243"/>
    </source>
</evidence>
<protein>
    <submittedName>
        <fullName evidence="2">Uncharacterized protein</fullName>
    </submittedName>
</protein>
<dbReference type="Proteomes" id="UP000814243">
    <property type="component" value="Unassembled WGS sequence"/>
</dbReference>
<gene>
    <name evidence="2" type="ORF">HF086_004586</name>
</gene>
<accession>A0A922MRG5</accession>
<dbReference type="EMBL" id="JACEFF010000252">
    <property type="protein sequence ID" value="KAH9641199.1"/>
    <property type="molecule type" value="Genomic_DNA"/>
</dbReference>
<feature type="compositionally biased region" description="Basic and acidic residues" evidence="1">
    <location>
        <begin position="70"/>
        <end position="82"/>
    </location>
</feature>
<reference evidence="2" key="1">
    <citation type="journal article" date="2021" name="G3 (Bethesda)">
        <title>Genome and transcriptome analysis of the beet armyworm Spodoptera exigua reveals targets for pest control. .</title>
        <authorList>
            <person name="Simon S."/>
            <person name="Breeschoten T."/>
            <person name="Jansen H.J."/>
            <person name="Dirks R.P."/>
            <person name="Schranz M.E."/>
            <person name="Ros V.I.D."/>
        </authorList>
    </citation>
    <scope>NUCLEOTIDE SEQUENCE</scope>
    <source>
        <strain evidence="2">TB_SE_WUR_2020</strain>
    </source>
</reference>
<organism evidence="2 3">
    <name type="scientific">Spodoptera exigua</name>
    <name type="common">Beet armyworm</name>
    <name type="synonym">Noctua fulgens</name>
    <dbReference type="NCBI Taxonomy" id="7107"/>
    <lineage>
        <taxon>Eukaryota</taxon>
        <taxon>Metazoa</taxon>
        <taxon>Ecdysozoa</taxon>
        <taxon>Arthropoda</taxon>
        <taxon>Hexapoda</taxon>
        <taxon>Insecta</taxon>
        <taxon>Pterygota</taxon>
        <taxon>Neoptera</taxon>
        <taxon>Endopterygota</taxon>
        <taxon>Lepidoptera</taxon>
        <taxon>Glossata</taxon>
        <taxon>Ditrysia</taxon>
        <taxon>Noctuoidea</taxon>
        <taxon>Noctuidae</taxon>
        <taxon>Amphipyrinae</taxon>
        <taxon>Spodoptera</taxon>
    </lineage>
</organism>
<evidence type="ECO:0000256" key="1">
    <source>
        <dbReference type="SAM" id="MobiDB-lite"/>
    </source>
</evidence>
<evidence type="ECO:0000313" key="2">
    <source>
        <dbReference type="EMBL" id="KAH9641199.1"/>
    </source>
</evidence>
<proteinExistence type="predicted"/>
<sequence>MGNFGAYTMTSKVNKNICKWFSKPTVPCQPSEAGGLTHNILSTAVQALSSYIRRKIRDEISKTRRKRRLEKLENRRNDERLHSNLPPVIPLPWDWRPKAPSAPIDIPRRRWKLQNGLENVREMRPVPRQRPRDYC</sequence>
<dbReference type="AlphaFoldDB" id="A0A922MRG5"/>
<feature type="region of interest" description="Disordered" evidence="1">
    <location>
        <begin position="63"/>
        <end position="83"/>
    </location>
</feature>
<name>A0A922MRG5_SPOEX</name>